<evidence type="ECO:0000313" key="1">
    <source>
        <dbReference type="EMBL" id="ETJ33021.1"/>
    </source>
</evidence>
<name>W1XSB4_9ZZZZ</name>
<dbReference type="AlphaFoldDB" id="W1XSB4"/>
<reference evidence="1" key="1">
    <citation type="submission" date="2013-12" db="EMBL/GenBank/DDBJ databases">
        <title>A Varibaculum cambriense genome reconstructed from a premature infant gut community with otherwise low bacterial novelty that shifts toward anaerobic metabolism during the third week of life.</title>
        <authorList>
            <person name="Brown C.T."/>
            <person name="Sharon I."/>
            <person name="Thomas B.C."/>
            <person name="Castelle C.J."/>
            <person name="Morowitz M.J."/>
            <person name="Banfield J.F."/>
        </authorList>
    </citation>
    <scope>NUCLEOTIDE SEQUENCE</scope>
</reference>
<feature type="non-terminal residue" evidence="1">
    <location>
        <position position="1"/>
    </location>
</feature>
<organism evidence="1">
    <name type="scientific">human gut metagenome</name>
    <dbReference type="NCBI Taxonomy" id="408170"/>
    <lineage>
        <taxon>unclassified sequences</taxon>
        <taxon>metagenomes</taxon>
        <taxon>organismal metagenomes</taxon>
    </lineage>
</organism>
<comment type="caution">
    <text evidence="1">The sequence shown here is derived from an EMBL/GenBank/DDBJ whole genome shotgun (WGS) entry which is preliminary data.</text>
</comment>
<dbReference type="EMBL" id="AZMM01012534">
    <property type="protein sequence ID" value="ETJ33021.1"/>
    <property type="molecule type" value="Genomic_DNA"/>
</dbReference>
<gene>
    <name evidence="1" type="ORF">Q604_UNBC12534G0002</name>
</gene>
<protein>
    <submittedName>
        <fullName evidence="1">Uncharacterized protein</fullName>
    </submittedName>
</protein>
<sequence>TLIQIILNDVAEKNVIEERPGVVDIRNKAYDDILKGYSKIHKEDILQFL</sequence>
<proteinExistence type="predicted"/>
<accession>W1XSB4</accession>